<gene>
    <name evidence="2" type="ORF">EIP91_000254</name>
</gene>
<evidence type="ECO:0000313" key="2">
    <source>
        <dbReference type="EMBL" id="TCD67333.1"/>
    </source>
</evidence>
<protein>
    <recommendedName>
        <fullName evidence="1">Protein kinase domain-containing protein</fullName>
    </recommendedName>
</protein>
<dbReference type="PROSITE" id="PS50011">
    <property type="entry name" value="PROTEIN_KINASE_DOM"/>
    <property type="match status" value="1"/>
</dbReference>
<dbReference type="InterPro" id="IPR011009">
    <property type="entry name" value="Kinase-like_dom_sf"/>
</dbReference>
<dbReference type="Pfam" id="PF07714">
    <property type="entry name" value="PK_Tyr_Ser-Thr"/>
    <property type="match status" value="1"/>
</dbReference>
<dbReference type="PIRSF" id="PIRSF000654">
    <property type="entry name" value="Integrin-linked_kinase"/>
    <property type="match status" value="1"/>
</dbReference>
<accession>A0A4R0RKA7</accession>
<name>A0A4R0RKA7_9APHY</name>
<dbReference type="InterPro" id="IPR001245">
    <property type="entry name" value="Ser-Thr/Tyr_kinase_cat_dom"/>
</dbReference>
<feature type="domain" description="Protein kinase" evidence="1">
    <location>
        <begin position="1"/>
        <end position="285"/>
    </location>
</feature>
<dbReference type="InterPro" id="IPR000719">
    <property type="entry name" value="Prot_kinase_dom"/>
</dbReference>
<proteinExistence type="predicted"/>
<dbReference type="SUPFAM" id="SSF56112">
    <property type="entry name" value="Protein kinase-like (PK-like)"/>
    <property type="match status" value="1"/>
</dbReference>
<dbReference type="OrthoDB" id="3265205at2759"/>
<sequence>MNTDPKRNGHGFILYKGKFRNEDVACKKLQVEMWRVVRRDDPQVKLAHKTYIRQLLAWMSLPKSHNHVLSLSGVISVDPQIEPCLVTPWMRCGNVLQALKSRLSGQPSPLRLSSLHTQIIVCLQEIASGLSYLHREGIVHGRLCCNNVLIDVDGSVKLTDICSFPIRELWQSNSGIPSTSDWFFYAPELFDCDEYFSERTPASDIYAFAITCVEMCRLGPPYDPETSLIKLASGSLRPGRPTMPDGSALSDSQWNLICDCWAPDPAERPTAPIVCKRLERIHRETPELEAAVPRPGGTVVLTDVVWFVRTINTT</sequence>
<dbReference type="EMBL" id="RWJN01000101">
    <property type="protein sequence ID" value="TCD67333.1"/>
    <property type="molecule type" value="Genomic_DNA"/>
</dbReference>
<dbReference type="GO" id="GO:0005524">
    <property type="term" value="F:ATP binding"/>
    <property type="evidence" value="ECO:0007669"/>
    <property type="project" value="InterPro"/>
</dbReference>
<organism evidence="2 3">
    <name type="scientific">Steccherinum ochraceum</name>
    <dbReference type="NCBI Taxonomy" id="92696"/>
    <lineage>
        <taxon>Eukaryota</taxon>
        <taxon>Fungi</taxon>
        <taxon>Dikarya</taxon>
        <taxon>Basidiomycota</taxon>
        <taxon>Agaricomycotina</taxon>
        <taxon>Agaricomycetes</taxon>
        <taxon>Polyporales</taxon>
        <taxon>Steccherinaceae</taxon>
        <taxon>Steccherinum</taxon>
    </lineage>
</organism>
<dbReference type="InterPro" id="IPR051681">
    <property type="entry name" value="Ser/Thr_Kinases-Pseudokinases"/>
</dbReference>
<dbReference type="AlphaFoldDB" id="A0A4R0RKA7"/>
<dbReference type="Gene3D" id="1.10.510.10">
    <property type="entry name" value="Transferase(Phosphotransferase) domain 1"/>
    <property type="match status" value="1"/>
</dbReference>
<evidence type="ECO:0000313" key="3">
    <source>
        <dbReference type="Proteomes" id="UP000292702"/>
    </source>
</evidence>
<dbReference type="PANTHER" id="PTHR44329">
    <property type="entry name" value="SERINE/THREONINE-PROTEIN KINASE TNNI3K-RELATED"/>
    <property type="match status" value="1"/>
</dbReference>
<evidence type="ECO:0000259" key="1">
    <source>
        <dbReference type="PROSITE" id="PS50011"/>
    </source>
</evidence>
<dbReference type="GO" id="GO:0004674">
    <property type="term" value="F:protein serine/threonine kinase activity"/>
    <property type="evidence" value="ECO:0007669"/>
    <property type="project" value="TreeGrafter"/>
</dbReference>
<dbReference type="STRING" id="92696.A0A4R0RKA7"/>
<dbReference type="Proteomes" id="UP000292702">
    <property type="component" value="Unassembled WGS sequence"/>
</dbReference>
<comment type="caution">
    <text evidence="2">The sequence shown here is derived from an EMBL/GenBank/DDBJ whole genome shotgun (WGS) entry which is preliminary data.</text>
</comment>
<dbReference type="PANTHER" id="PTHR44329:SF214">
    <property type="entry name" value="PROTEIN KINASE DOMAIN-CONTAINING PROTEIN"/>
    <property type="match status" value="1"/>
</dbReference>
<reference evidence="2 3" key="1">
    <citation type="submission" date="2018-11" db="EMBL/GenBank/DDBJ databases">
        <title>Genome assembly of Steccherinum ochraceum LE-BIN_3174, the white-rot fungus of the Steccherinaceae family (The Residual Polyporoid clade, Polyporales, Basidiomycota).</title>
        <authorList>
            <person name="Fedorova T.V."/>
            <person name="Glazunova O.A."/>
            <person name="Landesman E.O."/>
            <person name="Moiseenko K.V."/>
            <person name="Psurtseva N.V."/>
            <person name="Savinova O.S."/>
            <person name="Shakhova N.V."/>
            <person name="Tyazhelova T.V."/>
            <person name="Vasina D.V."/>
        </authorList>
    </citation>
    <scope>NUCLEOTIDE SEQUENCE [LARGE SCALE GENOMIC DNA]</scope>
    <source>
        <strain evidence="2 3">LE-BIN_3174</strain>
    </source>
</reference>
<keyword evidence="3" id="KW-1185">Reference proteome</keyword>